<dbReference type="NCBIfam" id="TIGR00231">
    <property type="entry name" value="small_GTP"/>
    <property type="match status" value="1"/>
</dbReference>
<dbReference type="Gene3D" id="3.40.50.300">
    <property type="entry name" value="P-loop containing nucleotide triphosphate hydrolases"/>
    <property type="match status" value="1"/>
</dbReference>
<reference evidence="4" key="1">
    <citation type="submission" date="2022-08" db="UniProtKB">
        <authorList>
            <consortium name="EnsemblMetazoa"/>
        </authorList>
    </citation>
    <scope>IDENTIFICATION</scope>
    <source>
        <strain evidence="4">05x7-T-G4-1.051#20</strain>
    </source>
</reference>
<feature type="compositionally biased region" description="Polar residues" evidence="3">
    <location>
        <begin position="122"/>
        <end position="132"/>
    </location>
</feature>
<evidence type="ECO:0000256" key="2">
    <source>
        <dbReference type="ARBA" id="ARBA00023134"/>
    </source>
</evidence>
<dbReference type="GO" id="GO:0003924">
    <property type="term" value="F:GTPase activity"/>
    <property type="evidence" value="ECO:0007669"/>
    <property type="project" value="InterPro"/>
</dbReference>
<evidence type="ECO:0000256" key="3">
    <source>
        <dbReference type="SAM" id="MobiDB-lite"/>
    </source>
</evidence>
<dbReference type="EnsemblMetazoa" id="G6775.6">
    <property type="protein sequence ID" value="G6775.6:cds"/>
    <property type="gene ID" value="G6775"/>
</dbReference>
<proteinExistence type="predicted"/>
<dbReference type="InterPro" id="IPR027417">
    <property type="entry name" value="P-loop_NTPase"/>
</dbReference>
<dbReference type="InterPro" id="IPR050227">
    <property type="entry name" value="Rab"/>
</dbReference>
<keyword evidence="2" id="KW-0342">GTP-binding</keyword>
<dbReference type="PRINTS" id="PR00449">
    <property type="entry name" value="RASTRNSFRMNG"/>
</dbReference>
<dbReference type="Proteomes" id="UP000005408">
    <property type="component" value="Unassembled WGS sequence"/>
</dbReference>
<dbReference type="FunFam" id="3.40.50.300:FF:003044">
    <property type="entry name" value="Predicted protein"/>
    <property type="match status" value="1"/>
</dbReference>
<dbReference type="SMART" id="SM00176">
    <property type="entry name" value="RAN"/>
    <property type="match status" value="1"/>
</dbReference>
<dbReference type="PROSITE" id="PS51420">
    <property type="entry name" value="RHO"/>
    <property type="match status" value="1"/>
</dbReference>
<protein>
    <recommendedName>
        <fullName evidence="6">Ras and EF-hand domain-containing protein</fullName>
    </recommendedName>
</protein>
<dbReference type="InterPro" id="IPR005225">
    <property type="entry name" value="Small_GTP-bd"/>
</dbReference>
<dbReference type="SUPFAM" id="SSF52540">
    <property type="entry name" value="P-loop containing nucleoside triphosphate hydrolases"/>
    <property type="match status" value="1"/>
</dbReference>
<sequence>MTRRSFLQSCLPIKHVLLLPRPIADSGHSTLREHNDLDTESEAHYDDDLYRHRMFTPKPPANRLVEETDEPESHDETEAESVFPNDNRALQLQTRLGAPSIRSPRASLRSRESRNSRLRRMTASQESIGSSKASRDPERMYKIVLAGDAAVGKSSFIMRLCKGKFVPNLSSTLGVDFQTKVLEVDGRTIALQLWDTAGQERFRSIAKSYFRRADGVLLLYDCSYERSFMSVREWVDSIEEGAQKKVPIMLCGNKSDLREEAEKQGRKVVNFEEGQRLAREFEGLFIETSAKEGSNIVDAVTELSRLLASNEDLEVEASGLQLHDPNYDPSKRINCCGRSS</sequence>
<dbReference type="SMART" id="SM00175">
    <property type="entry name" value="RAB"/>
    <property type="match status" value="1"/>
</dbReference>
<feature type="region of interest" description="Disordered" evidence="3">
    <location>
        <begin position="56"/>
        <end position="134"/>
    </location>
</feature>
<name>A0A8W8NFU3_MAGGI</name>
<dbReference type="AlphaFoldDB" id="A0A8W8NFU3"/>
<dbReference type="PROSITE" id="PS51419">
    <property type="entry name" value="RAB"/>
    <property type="match status" value="1"/>
</dbReference>
<dbReference type="Pfam" id="PF00071">
    <property type="entry name" value="Ras"/>
    <property type="match status" value="1"/>
</dbReference>
<evidence type="ECO:0000313" key="5">
    <source>
        <dbReference type="Proteomes" id="UP000005408"/>
    </source>
</evidence>
<organism evidence="4 5">
    <name type="scientific">Magallana gigas</name>
    <name type="common">Pacific oyster</name>
    <name type="synonym">Crassostrea gigas</name>
    <dbReference type="NCBI Taxonomy" id="29159"/>
    <lineage>
        <taxon>Eukaryota</taxon>
        <taxon>Metazoa</taxon>
        <taxon>Spiralia</taxon>
        <taxon>Lophotrochozoa</taxon>
        <taxon>Mollusca</taxon>
        <taxon>Bivalvia</taxon>
        <taxon>Autobranchia</taxon>
        <taxon>Pteriomorphia</taxon>
        <taxon>Ostreida</taxon>
        <taxon>Ostreoidea</taxon>
        <taxon>Ostreidae</taxon>
        <taxon>Magallana</taxon>
    </lineage>
</organism>
<evidence type="ECO:0000256" key="1">
    <source>
        <dbReference type="ARBA" id="ARBA00022741"/>
    </source>
</evidence>
<evidence type="ECO:0008006" key="6">
    <source>
        <dbReference type="Google" id="ProtNLM"/>
    </source>
</evidence>
<dbReference type="PROSITE" id="PS51421">
    <property type="entry name" value="RAS"/>
    <property type="match status" value="1"/>
</dbReference>
<keyword evidence="5" id="KW-1185">Reference proteome</keyword>
<dbReference type="SMART" id="SM00174">
    <property type="entry name" value="RHO"/>
    <property type="match status" value="1"/>
</dbReference>
<keyword evidence="1" id="KW-0547">Nucleotide-binding</keyword>
<accession>A0A8W8NFU3</accession>
<feature type="compositionally biased region" description="Acidic residues" evidence="3">
    <location>
        <begin position="67"/>
        <end position="79"/>
    </location>
</feature>
<dbReference type="InterPro" id="IPR001806">
    <property type="entry name" value="Small_GTPase"/>
</dbReference>
<evidence type="ECO:0000313" key="4">
    <source>
        <dbReference type="EnsemblMetazoa" id="G6775.6:cds"/>
    </source>
</evidence>
<dbReference type="SMART" id="SM00173">
    <property type="entry name" value="RAS"/>
    <property type="match status" value="1"/>
</dbReference>
<dbReference type="CDD" id="cd00154">
    <property type="entry name" value="Rab"/>
    <property type="match status" value="1"/>
</dbReference>
<dbReference type="GO" id="GO:0005525">
    <property type="term" value="F:GTP binding"/>
    <property type="evidence" value="ECO:0007669"/>
    <property type="project" value="UniProtKB-KW"/>
</dbReference>
<dbReference type="PANTHER" id="PTHR47977">
    <property type="entry name" value="RAS-RELATED PROTEIN RAB"/>
    <property type="match status" value="1"/>
</dbReference>